<organism evidence="9">
    <name type="scientific">Laccaria bicolor (strain S238N-H82 / ATCC MYA-4686)</name>
    <name type="common">Bicoloured deceiver</name>
    <name type="synonym">Laccaria laccata var. bicolor</name>
    <dbReference type="NCBI Taxonomy" id="486041"/>
    <lineage>
        <taxon>Eukaryota</taxon>
        <taxon>Fungi</taxon>
        <taxon>Dikarya</taxon>
        <taxon>Basidiomycota</taxon>
        <taxon>Agaricomycotina</taxon>
        <taxon>Agaricomycetes</taxon>
        <taxon>Agaricomycetidae</taxon>
        <taxon>Agaricales</taxon>
        <taxon>Agaricineae</taxon>
        <taxon>Hydnangiaceae</taxon>
        <taxon>Laccaria</taxon>
    </lineage>
</organism>
<evidence type="ECO:0000256" key="4">
    <source>
        <dbReference type="ARBA" id="ARBA00022454"/>
    </source>
</evidence>
<evidence type="ECO:0000256" key="5">
    <source>
        <dbReference type="ARBA" id="ARBA00023125"/>
    </source>
</evidence>
<sequence>AIRRLARGGGVKGIAGLIFEATRGIFRIFIEKWVIHVSVTYTERAERKNWGTPNASEELYIYVLKRSGRTLYRFGGYM</sequence>
<evidence type="ECO:0000313" key="9">
    <source>
        <dbReference type="Proteomes" id="UP000001194"/>
    </source>
</evidence>
<dbReference type="RefSeq" id="XP_001882864.1">
    <property type="nucleotide sequence ID" value="XM_001882829.1"/>
</dbReference>
<protein>
    <submittedName>
        <fullName evidence="8">Predicted protein</fullName>
    </submittedName>
</protein>
<evidence type="ECO:0000256" key="3">
    <source>
        <dbReference type="ARBA" id="ARBA00006564"/>
    </source>
</evidence>
<dbReference type="GeneID" id="6078437"/>
<dbReference type="EMBL" id="DS547108">
    <property type="protein sequence ID" value="EDR06492.1"/>
    <property type="molecule type" value="Genomic_DNA"/>
</dbReference>
<evidence type="ECO:0000256" key="1">
    <source>
        <dbReference type="ARBA" id="ARBA00004123"/>
    </source>
</evidence>
<comment type="subcellular location">
    <subcellularLocation>
        <location evidence="2">Chromosome</location>
    </subcellularLocation>
    <subcellularLocation>
        <location evidence="1">Nucleus</location>
    </subcellularLocation>
</comment>
<dbReference type="InterPro" id="IPR009072">
    <property type="entry name" value="Histone-fold"/>
</dbReference>
<dbReference type="HOGENOM" id="CLU_109117_4_1_1"/>
<proteinExistence type="inferred from homology"/>
<dbReference type="AlphaFoldDB" id="B0DFN9"/>
<dbReference type="InParanoid" id="B0DFN9"/>
<reference evidence="8 9" key="1">
    <citation type="journal article" date="2008" name="Nature">
        <title>The genome of Laccaria bicolor provides insights into mycorrhizal symbiosis.</title>
        <authorList>
            <person name="Martin F."/>
            <person name="Aerts A."/>
            <person name="Ahren D."/>
            <person name="Brun A."/>
            <person name="Danchin E.G.J."/>
            <person name="Duchaussoy F."/>
            <person name="Gibon J."/>
            <person name="Kohler A."/>
            <person name="Lindquist E."/>
            <person name="Pereda V."/>
            <person name="Salamov A."/>
            <person name="Shapiro H.J."/>
            <person name="Wuyts J."/>
            <person name="Blaudez D."/>
            <person name="Buee M."/>
            <person name="Brokstein P."/>
            <person name="Canbaeck B."/>
            <person name="Cohen D."/>
            <person name="Courty P.E."/>
            <person name="Coutinho P.M."/>
            <person name="Delaruelle C."/>
            <person name="Detter J.C."/>
            <person name="Deveau A."/>
            <person name="DiFazio S."/>
            <person name="Duplessis S."/>
            <person name="Fraissinet-Tachet L."/>
            <person name="Lucic E."/>
            <person name="Frey-Klett P."/>
            <person name="Fourrey C."/>
            <person name="Feussner I."/>
            <person name="Gay G."/>
            <person name="Grimwood J."/>
            <person name="Hoegger P.J."/>
            <person name="Jain P."/>
            <person name="Kilaru S."/>
            <person name="Labbe J."/>
            <person name="Lin Y.C."/>
            <person name="Legue V."/>
            <person name="Le Tacon F."/>
            <person name="Marmeisse R."/>
            <person name="Melayah D."/>
            <person name="Montanini B."/>
            <person name="Muratet M."/>
            <person name="Nehls U."/>
            <person name="Niculita-Hirzel H."/>
            <person name="Oudot-Le Secq M.P."/>
            <person name="Peter M."/>
            <person name="Quesneville H."/>
            <person name="Rajashekar B."/>
            <person name="Reich M."/>
            <person name="Rouhier N."/>
            <person name="Schmutz J."/>
            <person name="Yin T."/>
            <person name="Chalot M."/>
            <person name="Henrissat B."/>
            <person name="Kuees U."/>
            <person name="Lucas S."/>
            <person name="Van de Peer Y."/>
            <person name="Podila G.K."/>
            <person name="Polle A."/>
            <person name="Pukkila P.J."/>
            <person name="Richardson P.M."/>
            <person name="Rouze P."/>
            <person name="Sanders I.R."/>
            <person name="Stajich J.E."/>
            <person name="Tunlid A."/>
            <person name="Tuskan G."/>
            <person name="Grigoriev I.V."/>
        </authorList>
    </citation>
    <scope>NUCLEOTIDE SEQUENCE [LARGE SCALE GENOMIC DNA]</scope>
    <source>
        <strain evidence="9">S238N-H82 / ATCC MYA-4686</strain>
    </source>
</reference>
<evidence type="ECO:0000256" key="2">
    <source>
        <dbReference type="ARBA" id="ARBA00004286"/>
    </source>
</evidence>
<keyword evidence="5" id="KW-0238">DNA-binding</keyword>
<keyword evidence="6" id="KW-0539">Nucleus</keyword>
<dbReference type="PANTHER" id="PTHR10484">
    <property type="entry name" value="HISTONE H4"/>
    <property type="match status" value="1"/>
</dbReference>
<keyword evidence="9" id="KW-1185">Reference proteome</keyword>
<dbReference type="GO" id="GO:0046982">
    <property type="term" value="F:protein heterodimerization activity"/>
    <property type="evidence" value="ECO:0007669"/>
    <property type="project" value="InterPro"/>
</dbReference>
<evidence type="ECO:0000256" key="7">
    <source>
        <dbReference type="ARBA" id="ARBA00023269"/>
    </source>
</evidence>
<keyword evidence="4" id="KW-0158">Chromosome</keyword>
<evidence type="ECO:0000313" key="8">
    <source>
        <dbReference type="EMBL" id="EDR06492.1"/>
    </source>
</evidence>
<dbReference type="Gene3D" id="1.10.20.10">
    <property type="entry name" value="Histone, subunit A"/>
    <property type="match status" value="1"/>
</dbReference>
<dbReference type="STRING" id="486041.B0DFN9"/>
<dbReference type="KEGG" id="lbc:LACBIDRAFT_236486"/>
<dbReference type="GO" id="GO:0000786">
    <property type="term" value="C:nucleosome"/>
    <property type="evidence" value="ECO:0007669"/>
    <property type="project" value="UniProtKB-KW"/>
</dbReference>
<dbReference type="GO" id="GO:0030527">
    <property type="term" value="F:structural constituent of chromatin"/>
    <property type="evidence" value="ECO:0007669"/>
    <property type="project" value="InterPro"/>
</dbReference>
<dbReference type="InterPro" id="IPR001951">
    <property type="entry name" value="Histone_H4"/>
</dbReference>
<feature type="non-terminal residue" evidence="8">
    <location>
        <position position="1"/>
    </location>
</feature>
<accession>B0DFN9</accession>
<gene>
    <name evidence="8" type="ORF">LACBIDRAFT_236486</name>
</gene>
<comment type="similarity">
    <text evidence="3">Belongs to the histone H4 family.</text>
</comment>
<evidence type="ECO:0000256" key="6">
    <source>
        <dbReference type="ARBA" id="ARBA00023242"/>
    </source>
</evidence>
<dbReference type="GO" id="GO:0005634">
    <property type="term" value="C:nucleus"/>
    <property type="evidence" value="ECO:0007669"/>
    <property type="project" value="UniProtKB-SubCell"/>
</dbReference>
<dbReference type="GO" id="GO:0003677">
    <property type="term" value="F:DNA binding"/>
    <property type="evidence" value="ECO:0007669"/>
    <property type="project" value="UniProtKB-KW"/>
</dbReference>
<dbReference type="Proteomes" id="UP000001194">
    <property type="component" value="Unassembled WGS sequence"/>
</dbReference>
<name>B0DFN9_LACBS</name>
<keyword evidence="7" id="KW-0544">Nucleosome core</keyword>